<dbReference type="AlphaFoldDB" id="A0A4Z2I7U1"/>
<sequence length="100" mass="11038">MKTVMLTFYNSSIITRPQAEAHQRLRQLNTVLEPGPRISDKFTTYPRLGGKNNSGARGVKGTPSHMVLSGESGTILADESDATQGEGSRSRFGLTFFHYY</sequence>
<dbReference type="EMBL" id="SRLO01000125">
    <property type="protein sequence ID" value="TNN73394.1"/>
    <property type="molecule type" value="Genomic_DNA"/>
</dbReference>
<keyword evidence="3" id="KW-1185">Reference proteome</keyword>
<feature type="region of interest" description="Disordered" evidence="1">
    <location>
        <begin position="39"/>
        <end position="68"/>
    </location>
</feature>
<protein>
    <submittedName>
        <fullName evidence="2">Uncharacterized protein</fullName>
    </submittedName>
</protein>
<proteinExistence type="predicted"/>
<dbReference type="Proteomes" id="UP000314294">
    <property type="component" value="Unassembled WGS sequence"/>
</dbReference>
<comment type="caution">
    <text evidence="2">The sequence shown here is derived from an EMBL/GenBank/DDBJ whole genome shotgun (WGS) entry which is preliminary data.</text>
</comment>
<evidence type="ECO:0000313" key="2">
    <source>
        <dbReference type="EMBL" id="TNN73394.1"/>
    </source>
</evidence>
<organism evidence="2 3">
    <name type="scientific">Liparis tanakae</name>
    <name type="common">Tanaka's snailfish</name>
    <dbReference type="NCBI Taxonomy" id="230148"/>
    <lineage>
        <taxon>Eukaryota</taxon>
        <taxon>Metazoa</taxon>
        <taxon>Chordata</taxon>
        <taxon>Craniata</taxon>
        <taxon>Vertebrata</taxon>
        <taxon>Euteleostomi</taxon>
        <taxon>Actinopterygii</taxon>
        <taxon>Neopterygii</taxon>
        <taxon>Teleostei</taxon>
        <taxon>Neoteleostei</taxon>
        <taxon>Acanthomorphata</taxon>
        <taxon>Eupercaria</taxon>
        <taxon>Perciformes</taxon>
        <taxon>Cottioidei</taxon>
        <taxon>Cottales</taxon>
        <taxon>Liparidae</taxon>
        <taxon>Liparis</taxon>
    </lineage>
</organism>
<gene>
    <name evidence="2" type="ORF">EYF80_016348</name>
</gene>
<name>A0A4Z2I7U1_9TELE</name>
<evidence type="ECO:0000256" key="1">
    <source>
        <dbReference type="SAM" id="MobiDB-lite"/>
    </source>
</evidence>
<reference evidence="2 3" key="1">
    <citation type="submission" date="2019-03" db="EMBL/GenBank/DDBJ databases">
        <title>First draft genome of Liparis tanakae, snailfish: a comprehensive survey of snailfish specific genes.</title>
        <authorList>
            <person name="Kim W."/>
            <person name="Song I."/>
            <person name="Jeong J.-H."/>
            <person name="Kim D."/>
            <person name="Kim S."/>
            <person name="Ryu S."/>
            <person name="Song J.Y."/>
            <person name="Lee S.K."/>
        </authorList>
    </citation>
    <scope>NUCLEOTIDE SEQUENCE [LARGE SCALE GENOMIC DNA]</scope>
    <source>
        <tissue evidence="2">Muscle</tissue>
    </source>
</reference>
<accession>A0A4Z2I7U1</accession>
<evidence type="ECO:0000313" key="3">
    <source>
        <dbReference type="Proteomes" id="UP000314294"/>
    </source>
</evidence>